<keyword evidence="12" id="KW-0325">Glycoprotein</keyword>
<keyword evidence="9" id="KW-1133">Transmembrane helix</keyword>
<evidence type="ECO:0000313" key="14">
    <source>
        <dbReference type="EMBL" id="OBZ94472.1"/>
    </source>
</evidence>
<evidence type="ECO:0000256" key="8">
    <source>
        <dbReference type="ARBA" id="ARBA00022801"/>
    </source>
</evidence>
<keyword evidence="11" id="KW-0472">Membrane</keyword>
<gene>
    <name evidence="14" type="ORF">ADU59_17015</name>
</gene>
<evidence type="ECO:0000256" key="4">
    <source>
        <dbReference type="ARBA" id="ARBA00022670"/>
    </source>
</evidence>
<evidence type="ECO:0000256" key="10">
    <source>
        <dbReference type="ARBA" id="ARBA00023049"/>
    </source>
</evidence>
<evidence type="ECO:0000256" key="2">
    <source>
        <dbReference type="ARBA" id="ARBA00001941"/>
    </source>
</evidence>
<evidence type="ECO:0000256" key="9">
    <source>
        <dbReference type="ARBA" id="ARBA00022989"/>
    </source>
</evidence>
<keyword evidence="5" id="KW-0812">Transmembrane</keyword>
<evidence type="ECO:0000256" key="7">
    <source>
        <dbReference type="ARBA" id="ARBA00022729"/>
    </source>
</evidence>
<keyword evidence="10" id="KW-0482">Metalloprotease</keyword>
<sequence>MHRIPFFVHFSSRCRSAGALLAKAFTILGFQLALAAPANAAEPPVCTGKNLMAEMERDDPQALADLRKQAAETPNGKGIFWKIDRAGAEPSYLLGTMHVTDPRVVEMPEEAWLPFDEAGTVALELESLEPMDIGRALFAYPELTMFTDGTSIQTLLDTDEVSRLEVVLKARGIPLFAVSKMKPWMLLMHISSPACEKRRAASGLAPLDLALIRAAHDEGKTVIGLETALEQLESINAVDSAPLLRSLLQQMEADDKLDDIFATMTDMYLDGEIGLFIPLSYHVLGTTAAQDPSYEDFMKHAITDRNIRMAERAAPLLKDGNAFIAVGAMHLIGEQGLVELFRKQGYAVTRLH</sequence>
<evidence type="ECO:0000256" key="3">
    <source>
        <dbReference type="ARBA" id="ARBA00004479"/>
    </source>
</evidence>
<proteinExistence type="predicted"/>
<keyword evidence="4" id="KW-0645">Protease</keyword>
<dbReference type="PANTHER" id="PTHR31120">
    <property type="entry name" value="METALLOPROTEASE TIKI"/>
    <property type="match status" value="1"/>
</dbReference>
<evidence type="ECO:0008006" key="16">
    <source>
        <dbReference type="Google" id="ProtNLM"/>
    </source>
</evidence>
<dbReference type="Proteomes" id="UP000093111">
    <property type="component" value="Unassembled WGS sequence"/>
</dbReference>
<accession>A0A1C7NZN1</accession>
<dbReference type="PATRIC" id="fig|1612624.7.peg.5337"/>
<feature type="signal peptide" evidence="13">
    <location>
        <begin position="1"/>
        <end position="40"/>
    </location>
</feature>
<dbReference type="CDD" id="cd14789">
    <property type="entry name" value="Tiki"/>
    <property type="match status" value="1"/>
</dbReference>
<keyword evidence="6" id="KW-0479">Metal-binding</keyword>
<comment type="cofactor">
    <cofactor evidence="1">
        <name>Mn(2+)</name>
        <dbReference type="ChEBI" id="CHEBI:29035"/>
    </cofactor>
</comment>
<feature type="chain" id="PRO_5008890080" description="Polysaccharide biosynthesis protein GumN" evidence="13">
    <location>
        <begin position="41"/>
        <end position="352"/>
    </location>
</feature>
<comment type="caution">
    <text evidence="14">The sequence shown here is derived from an EMBL/GenBank/DDBJ whole genome shotgun (WGS) entry which is preliminary data.</text>
</comment>
<keyword evidence="8" id="KW-0378">Hydrolase</keyword>
<evidence type="ECO:0000256" key="1">
    <source>
        <dbReference type="ARBA" id="ARBA00001936"/>
    </source>
</evidence>
<evidence type="ECO:0000256" key="13">
    <source>
        <dbReference type="SAM" id="SignalP"/>
    </source>
</evidence>
<evidence type="ECO:0000313" key="15">
    <source>
        <dbReference type="Proteomes" id="UP000093111"/>
    </source>
</evidence>
<keyword evidence="15" id="KW-1185">Reference proteome</keyword>
<dbReference type="STRING" id="1612624.ADU59_17015"/>
<comment type="subcellular location">
    <subcellularLocation>
        <location evidence="3">Membrane</location>
        <topology evidence="3">Single-pass type I membrane protein</topology>
    </subcellularLocation>
</comment>
<evidence type="ECO:0000256" key="12">
    <source>
        <dbReference type="ARBA" id="ARBA00023180"/>
    </source>
</evidence>
<dbReference type="GO" id="GO:0046872">
    <property type="term" value="F:metal ion binding"/>
    <property type="evidence" value="ECO:0007669"/>
    <property type="project" value="UniProtKB-KW"/>
</dbReference>
<dbReference type="GO" id="GO:0030178">
    <property type="term" value="P:negative regulation of Wnt signaling pathway"/>
    <property type="evidence" value="ECO:0007669"/>
    <property type="project" value="InterPro"/>
</dbReference>
<dbReference type="AlphaFoldDB" id="A0A1C7NZN1"/>
<dbReference type="GO" id="GO:0016020">
    <property type="term" value="C:membrane"/>
    <property type="evidence" value="ECO:0007669"/>
    <property type="project" value="UniProtKB-SubCell"/>
</dbReference>
<dbReference type="GO" id="GO:0004222">
    <property type="term" value="F:metalloendopeptidase activity"/>
    <property type="evidence" value="ECO:0007669"/>
    <property type="project" value="TreeGrafter"/>
</dbReference>
<evidence type="ECO:0000256" key="6">
    <source>
        <dbReference type="ARBA" id="ARBA00022723"/>
    </source>
</evidence>
<name>A0A1C7NZN1_9HYPH</name>
<organism evidence="14 15">
    <name type="scientific">Pararhizobium polonicum</name>
    <dbReference type="NCBI Taxonomy" id="1612624"/>
    <lineage>
        <taxon>Bacteria</taxon>
        <taxon>Pseudomonadati</taxon>
        <taxon>Pseudomonadota</taxon>
        <taxon>Alphaproteobacteria</taxon>
        <taxon>Hyphomicrobiales</taxon>
        <taxon>Rhizobiaceae</taxon>
        <taxon>Rhizobium/Agrobacterium group</taxon>
        <taxon>Pararhizobium</taxon>
    </lineage>
</organism>
<dbReference type="GO" id="GO:0006508">
    <property type="term" value="P:proteolysis"/>
    <property type="evidence" value="ECO:0007669"/>
    <property type="project" value="UniProtKB-KW"/>
</dbReference>
<evidence type="ECO:0000256" key="5">
    <source>
        <dbReference type="ARBA" id="ARBA00022692"/>
    </source>
</evidence>
<protein>
    <recommendedName>
        <fullName evidence="16">Polysaccharide biosynthesis protein GumN</fullName>
    </recommendedName>
</protein>
<keyword evidence="7 13" id="KW-0732">Signal</keyword>
<reference evidence="14 15" key="1">
    <citation type="journal article" date="2016" name="Syst. Appl. Microbiol.">
        <title>Pararhizobium polonicum sp. nov. isolated from tumors on stone fruit rootstocks.</title>
        <authorList>
            <person name="Pulawska J."/>
            <person name="Kuzmanovic N."/>
            <person name="Willems A."/>
            <person name="Pothier J.F."/>
        </authorList>
    </citation>
    <scope>NUCLEOTIDE SEQUENCE [LARGE SCALE GENOMIC DNA]</scope>
    <source>
        <strain evidence="14 15">F5.1</strain>
    </source>
</reference>
<dbReference type="OrthoDB" id="9806326at2"/>
<dbReference type="EMBL" id="LGLV01000010">
    <property type="protein sequence ID" value="OBZ94472.1"/>
    <property type="molecule type" value="Genomic_DNA"/>
</dbReference>
<dbReference type="InterPro" id="IPR002816">
    <property type="entry name" value="TraB/PrgY/GumN_fam"/>
</dbReference>
<dbReference type="RefSeq" id="WP_068955431.1">
    <property type="nucleotide sequence ID" value="NZ_LGLV01000010.1"/>
</dbReference>
<dbReference type="InterPro" id="IPR040230">
    <property type="entry name" value="TIKI1/2-like"/>
</dbReference>
<dbReference type="Pfam" id="PF01963">
    <property type="entry name" value="TraB_PrgY_gumN"/>
    <property type="match status" value="1"/>
</dbReference>
<evidence type="ECO:0000256" key="11">
    <source>
        <dbReference type="ARBA" id="ARBA00023136"/>
    </source>
</evidence>
<dbReference type="PANTHER" id="PTHR31120:SF6">
    <property type="entry name" value="METALLOPROTEASE TIKI HOMOLOG"/>
    <property type="match status" value="1"/>
</dbReference>
<comment type="cofactor">
    <cofactor evidence="2">
        <name>Co(2+)</name>
        <dbReference type="ChEBI" id="CHEBI:48828"/>
    </cofactor>
</comment>